<dbReference type="Pfam" id="PF07730">
    <property type="entry name" value="HisKA_3"/>
    <property type="match status" value="1"/>
</dbReference>
<dbReference type="Pfam" id="PF02518">
    <property type="entry name" value="HATPase_c"/>
    <property type="match status" value="1"/>
</dbReference>
<keyword evidence="12" id="KW-1185">Reference proteome</keyword>
<dbReference type="InterPro" id="IPR036890">
    <property type="entry name" value="HATPase_C_sf"/>
</dbReference>
<protein>
    <recommendedName>
        <fullName evidence="2">histidine kinase</fullName>
        <ecNumber evidence="2">2.7.13.3</ecNumber>
    </recommendedName>
</protein>
<evidence type="ECO:0000256" key="8">
    <source>
        <dbReference type="ARBA" id="ARBA00023012"/>
    </source>
</evidence>
<evidence type="ECO:0000256" key="4">
    <source>
        <dbReference type="ARBA" id="ARBA00022679"/>
    </source>
</evidence>
<evidence type="ECO:0000256" key="3">
    <source>
        <dbReference type="ARBA" id="ARBA00022553"/>
    </source>
</evidence>
<keyword evidence="7" id="KW-0067">ATP-binding</keyword>
<evidence type="ECO:0000313" key="11">
    <source>
        <dbReference type="EMBL" id="MCF1716830.1"/>
    </source>
</evidence>
<evidence type="ECO:0000259" key="10">
    <source>
        <dbReference type="PROSITE" id="PS50109"/>
    </source>
</evidence>
<accession>A0ABS9BNB5</accession>
<dbReference type="PROSITE" id="PS50109">
    <property type="entry name" value="HIS_KIN"/>
    <property type="match status" value="1"/>
</dbReference>
<feature type="transmembrane region" description="Helical" evidence="9">
    <location>
        <begin position="760"/>
        <end position="778"/>
    </location>
</feature>
<keyword evidence="9" id="KW-1133">Transmembrane helix</keyword>
<evidence type="ECO:0000256" key="1">
    <source>
        <dbReference type="ARBA" id="ARBA00000085"/>
    </source>
</evidence>
<comment type="catalytic activity">
    <reaction evidence="1">
        <text>ATP + protein L-histidine = ADP + protein N-phospho-L-histidine.</text>
        <dbReference type="EC" id="2.7.13.3"/>
    </reaction>
</comment>
<evidence type="ECO:0000256" key="7">
    <source>
        <dbReference type="ARBA" id="ARBA00022840"/>
    </source>
</evidence>
<dbReference type="SUPFAM" id="SSF101898">
    <property type="entry name" value="NHL repeat"/>
    <property type="match status" value="1"/>
</dbReference>
<keyword evidence="8" id="KW-0902">Two-component regulatory system</keyword>
<keyword evidence="3" id="KW-0597">Phosphoprotein</keyword>
<proteinExistence type="predicted"/>
<dbReference type="Gene3D" id="3.30.565.10">
    <property type="entry name" value="Histidine kinase-like ATPase, C-terminal domain"/>
    <property type="match status" value="1"/>
</dbReference>
<organism evidence="11 12">
    <name type="scientific">Flavihumibacter fluminis</name>
    <dbReference type="NCBI Taxonomy" id="2909236"/>
    <lineage>
        <taxon>Bacteria</taxon>
        <taxon>Pseudomonadati</taxon>
        <taxon>Bacteroidota</taxon>
        <taxon>Chitinophagia</taxon>
        <taxon>Chitinophagales</taxon>
        <taxon>Chitinophagaceae</taxon>
        <taxon>Flavihumibacter</taxon>
    </lineage>
</organism>
<evidence type="ECO:0000256" key="5">
    <source>
        <dbReference type="ARBA" id="ARBA00022741"/>
    </source>
</evidence>
<comment type="caution">
    <text evidence="11">The sequence shown here is derived from an EMBL/GenBank/DDBJ whole genome shotgun (WGS) entry which is preliminary data.</text>
</comment>
<dbReference type="InterPro" id="IPR003594">
    <property type="entry name" value="HATPase_dom"/>
</dbReference>
<dbReference type="EC" id="2.7.13.3" evidence="2"/>
<reference evidence="11 12" key="1">
    <citation type="submission" date="2022-01" db="EMBL/GenBank/DDBJ databases">
        <title>Flavihumibacter sp. nov., isolated from sediment of a river.</title>
        <authorList>
            <person name="Liu H."/>
        </authorList>
    </citation>
    <scope>NUCLEOTIDE SEQUENCE [LARGE SCALE GENOMIC DNA]</scope>
    <source>
        <strain evidence="11 12">RY-1</strain>
    </source>
</reference>
<keyword evidence="6 11" id="KW-0418">Kinase</keyword>
<sequence>MRSWLILTGLLILSAKLYSNQGTDLPAIRQLTTQQGLADNRVKFFFQDHNGLIWLNTRNGLQRYDGTRFFTLSYDPQEPLRSLPSSIMNFGITEDAQQYIWAVTEHEGPVRFTTGSGELISFTQQLKQKEFKRSHTIVHTSRERILMSTVGGLMKWTPTGFIKLEDQSKRLPATDFYNLRNILEDPDGTIWISSSHGFLQLDTAGQFYSSNYNPLQKKILQQQLDISTSLIDRDGSIWFSCWNINEQKGRSLYRYDSRRNRLDSIWMPFSAGMQDDYFSIPNTMIQDASGNIWMSTLGGHIYVFNSDMQLLQDYTSVSLNGNHHKLESISALFSDRNGNIWISFEQGVFIIRPSAASINYSFPIQSFNFSFQHGATQIFSSPSGSIFVNNRSRGLHKWDFQKKQLQYIPQALYTGKWANYLKLLYADTNGLYINPWFTDEVLRFNESRNQFEPFIPSGKLGLLDPEGISTDSFHVFTGKHAIHLFSNKGDFIDSIVAGPGHTQITGWTVAEKSALLLIDTAAIVYRLDLLKRSLDKLVRLPLRGGSYSILKMGENWLVGTLYEGLKLITKSGTVLRSFSTHDGLLSNTVHKLSKDSLGKIWIKTPNGLNYIDTASGLHIYTTMLHDKRYHAFQDACFVGQYGAAFLMRDKLLYYPYVELKEPEKIPFVFTQIQKGNEDNTYRFEFAALDYTQQESIQYRYRLKQSGNDWIYLGNLGSLVFDQLQPGSYQLEIQYRRLNENWQENSLEHSFIIHRPFWKSWWFYALLGFVMLAPIIYSLRKEWFSKKRMERLRWQLSRDLHDDIGSTLSSIGIYSTLLESRVKDEKGKSIVQEIRQHTRDMMQNMSDIVWAIQPHNGDAEPLIRRFIKYADPILSSGNIRLDAEGALSCVSVELSMLQKRNIFLILKEAMNNSLKHGRATVFTLSCNVSKNHLSIELGDNGIGFDKSTLSRKNGLINMSERIKELRGTIQVDTAPGAGCRIRLTIPLQELPA</sequence>
<dbReference type="InterPro" id="IPR050482">
    <property type="entry name" value="Sensor_HK_TwoCompSys"/>
</dbReference>
<dbReference type="InterPro" id="IPR015943">
    <property type="entry name" value="WD40/YVTN_repeat-like_dom_sf"/>
</dbReference>
<keyword evidence="9" id="KW-0472">Membrane</keyword>
<dbReference type="Proteomes" id="UP001200145">
    <property type="component" value="Unassembled WGS sequence"/>
</dbReference>
<dbReference type="InterPro" id="IPR013783">
    <property type="entry name" value="Ig-like_fold"/>
</dbReference>
<keyword evidence="4" id="KW-0808">Transferase</keyword>
<gene>
    <name evidence="11" type="ORF">L0U88_19465</name>
</gene>
<evidence type="ECO:0000313" key="12">
    <source>
        <dbReference type="Proteomes" id="UP001200145"/>
    </source>
</evidence>
<dbReference type="Gene3D" id="1.20.5.1930">
    <property type="match status" value="1"/>
</dbReference>
<keyword evidence="5" id="KW-0547">Nucleotide-binding</keyword>
<dbReference type="GO" id="GO:0016301">
    <property type="term" value="F:kinase activity"/>
    <property type="evidence" value="ECO:0007669"/>
    <property type="project" value="UniProtKB-KW"/>
</dbReference>
<dbReference type="SMART" id="SM00387">
    <property type="entry name" value="HATPase_c"/>
    <property type="match status" value="1"/>
</dbReference>
<feature type="domain" description="Histidine kinase" evidence="10">
    <location>
        <begin position="798"/>
        <end position="988"/>
    </location>
</feature>
<dbReference type="Gene3D" id="2.60.40.10">
    <property type="entry name" value="Immunoglobulins"/>
    <property type="match status" value="1"/>
</dbReference>
<dbReference type="SUPFAM" id="SSF63829">
    <property type="entry name" value="Calcium-dependent phosphotriesterase"/>
    <property type="match status" value="1"/>
</dbReference>
<dbReference type="Pfam" id="PF07495">
    <property type="entry name" value="Y_Y_Y"/>
    <property type="match status" value="1"/>
</dbReference>
<dbReference type="PANTHER" id="PTHR24421:SF10">
    <property type="entry name" value="NITRATE_NITRITE SENSOR PROTEIN NARQ"/>
    <property type="match status" value="1"/>
</dbReference>
<dbReference type="PANTHER" id="PTHR24421">
    <property type="entry name" value="NITRATE/NITRITE SENSOR PROTEIN NARX-RELATED"/>
    <property type="match status" value="1"/>
</dbReference>
<dbReference type="Gene3D" id="2.130.10.10">
    <property type="entry name" value="YVTN repeat-like/Quinoprotein amine dehydrogenase"/>
    <property type="match status" value="3"/>
</dbReference>
<dbReference type="CDD" id="cd16917">
    <property type="entry name" value="HATPase_UhpB-NarQ-NarX-like"/>
    <property type="match status" value="1"/>
</dbReference>
<evidence type="ECO:0000256" key="6">
    <source>
        <dbReference type="ARBA" id="ARBA00022777"/>
    </source>
</evidence>
<dbReference type="InterPro" id="IPR011712">
    <property type="entry name" value="Sig_transdc_His_kin_sub3_dim/P"/>
</dbReference>
<dbReference type="InterPro" id="IPR005467">
    <property type="entry name" value="His_kinase_dom"/>
</dbReference>
<keyword evidence="9" id="KW-0812">Transmembrane</keyword>
<evidence type="ECO:0000256" key="9">
    <source>
        <dbReference type="SAM" id="Phobius"/>
    </source>
</evidence>
<dbReference type="EMBL" id="JAKEVY010000006">
    <property type="protein sequence ID" value="MCF1716830.1"/>
    <property type="molecule type" value="Genomic_DNA"/>
</dbReference>
<dbReference type="InterPro" id="IPR011123">
    <property type="entry name" value="Y_Y_Y"/>
</dbReference>
<name>A0ABS9BNB5_9BACT</name>
<dbReference type="SUPFAM" id="SSF55874">
    <property type="entry name" value="ATPase domain of HSP90 chaperone/DNA topoisomerase II/histidine kinase"/>
    <property type="match status" value="1"/>
</dbReference>
<dbReference type="RefSeq" id="WP_234868336.1">
    <property type="nucleotide sequence ID" value="NZ_JAKEVY010000006.1"/>
</dbReference>
<evidence type="ECO:0000256" key="2">
    <source>
        <dbReference type="ARBA" id="ARBA00012438"/>
    </source>
</evidence>